<evidence type="ECO:0008006" key="3">
    <source>
        <dbReference type="Google" id="ProtNLM"/>
    </source>
</evidence>
<reference evidence="2" key="1">
    <citation type="submission" date="2017-07" db="EMBL/GenBank/DDBJ databases">
        <title>Novel pathways for hydrocarbon cycling and metabolic interdependencies in hydrothermal sediment communities.</title>
        <authorList>
            <person name="Dombrowski N."/>
            <person name="Seitz K."/>
            <person name="Teske A."/>
            <person name="Baker B."/>
        </authorList>
    </citation>
    <scope>NUCLEOTIDE SEQUENCE [LARGE SCALE GENOMIC DNA]</scope>
</reference>
<dbReference type="SUPFAM" id="SSF48452">
    <property type="entry name" value="TPR-like"/>
    <property type="match status" value="1"/>
</dbReference>
<dbReference type="PROSITE" id="PS51257">
    <property type="entry name" value="PROKAR_LIPOPROTEIN"/>
    <property type="match status" value="1"/>
</dbReference>
<name>A0A257LUC2_UNCW3</name>
<dbReference type="Proteomes" id="UP000216312">
    <property type="component" value="Unassembled WGS sequence"/>
</dbReference>
<dbReference type="AlphaFoldDB" id="A0A257LUC2"/>
<sequence length="287" mass="32516">MNKLTLLIAVAVTVMMVTSCGQKKGPAPREYLSVEEWVELGWQKYAERDYEAAKAAFDSALVFEADHVEANLGAGWSRVHLEKYDAAQAKLDIAIAQEGVKPIGMVVGGNLIVLDSVTLVPPDTPMLGLMNYVIRARDTVGRSYEFNVVRFTPYRIYIEPEIDPTMLPLTFEVDYAYYKGGGTIRQGDAFAGKCTGYMLQEDYTSAVIMGNVVFFIPGWEYFDKDSTHVNRTRLHVLMAQTYYRMKFYLNARDELKEADPTWEPPDPSDPDFLYKLQEKIEELLGRS</sequence>
<evidence type="ECO:0000313" key="2">
    <source>
        <dbReference type="Proteomes" id="UP000216312"/>
    </source>
</evidence>
<dbReference type="EMBL" id="NMUJ01000013">
    <property type="protein sequence ID" value="OYV03265.1"/>
    <property type="molecule type" value="Genomic_DNA"/>
</dbReference>
<dbReference type="InterPro" id="IPR011990">
    <property type="entry name" value="TPR-like_helical_dom_sf"/>
</dbReference>
<organism evidence="1 2">
    <name type="scientific">candidate division WOR-3 bacterium 4484_18</name>
    <dbReference type="NCBI Taxonomy" id="2020626"/>
    <lineage>
        <taxon>Bacteria</taxon>
        <taxon>Bacteria division WOR-3</taxon>
    </lineage>
</organism>
<protein>
    <recommendedName>
        <fullName evidence="3">Tetratricopeptide repeat protein</fullName>
    </recommendedName>
</protein>
<dbReference type="Gene3D" id="1.25.40.10">
    <property type="entry name" value="Tetratricopeptide repeat domain"/>
    <property type="match status" value="1"/>
</dbReference>
<accession>A0A257LUC2</accession>
<proteinExistence type="predicted"/>
<comment type="caution">
    <text evidence="1">The sequence shown here is derived from an EMBL/GenBank/DDBJ whole genome shotgun (WGS) entry which is preliminary data.</text>
</comment>
<gene>
    <name evidence="1" type="ORF">CGW93_01745</name>
</gene>
<evidence type="ECO:0000313" key="1">
    <source>
        <dbReference type="EMBL" id="OYV03265.1"/>
    </source>
</evidence>